<dbReference type="eggNOG" id="ENOG502QR6N">
    <property type="taxonomic scope" value="Eukaryota"/>
</dbReference>
<evidence type="ECO:0000313" key="2">
    <source>
        <dbReference type="RefSeq" id="XP_004488895.1"/>
    </source>
</evidence>
<name>A0A1S2XG97_CICAR</name>
<dbReference type="Proteomes" id="UP000087171">
    <property type="component" value="Chromosome Ca1"/>
</dbReference>
<sequence length="344" mass="38720">MITKYGGVVEAKTVQWSSLLCLVHPYQSLLSKDVEELTTGCRVGTTTKEKLRRVIKWVRQSRSTICNIKLQSTTQKIECLPRNWTVLEERDPTDCSSLMEVSQLTTLCKTFVLASICEIVSLCNARTPGDTVKEKIFLSRRVCETGSNNLVEDLLCTGCQLCGSPLDSESEQNAFPLVCSKSSSRLHTVCSIYRPFMLYVWDESYFMPVLVKNKAAEILFGNMKAENVYSSYREQMLNQNPGSGNKNKNKGADASLANNIKPSGEGFLSASLVEEDKSLQLEEKYPPTKRFNFYHVWLIFLKLLLKQGKNSPLKFEIIVDPSLNVENGKFEIVSATLPCFENCL</sequence>
<evidence type="ECO:0000313" key="1">
    <source>
        <dbReference type="Proteomes" id="UP000087171"/>
    </source>
</evidence>
<dbReference type="RefSeq" id="XP_004488895.1">
    <property type="nucleotide sequence ID" value="XM_004488838.2"/>
</dbReference>
<dbReference type="OrthoDB" id="2446218at2759"/>
<dbReference type="AlphaFoldDB" id="A0A1S2XG97"/>
<keyword evidence="1" id="KW-1185">Reference proteome</keyword>
<gene>
    <name evidence="2" type="primary">LOC101497238</name>
</gene>
<organism evidence="1 2">
    <name type="scientific">Cicer arietinum</name>
    <name type="common">Chickpea</name>
    <name type="synonym">Garbanzo</name>
    <dbReference type="NCBI Taxonomy" id="3827"/>
    <lineage>
        <taxon>Eukaryota</taxon>
        <taxon>Viridiplantae</taxon>
        <taxon>Streptophyta</taxon>
        <taxon>Embryophyta</taxon>
        <taxon>Tracheophyta</taxon>
        <taxon>Spermatophyta</taxon>
        <taxon>Magnoliopsida</taxon>
        <taxon>eudicotyledons</taxon>
        <taxon>Gunneridae</taxon>
        <taxon>Pentapetalae</taxon>
        <taxon>rosids</taxon>
        <taxon>fabids</taxon>
        <taxon>Fabales</taxon>
        <taxon>Fabaceae</taxon>
        <taxon>Papilionoideae</taxon>
        <taxon>50 kb inversion clade</taxon>
        <taxon>NPAAA clade</taxon>
        <taxon>Hologalegina</taxon>
        <taxon>IRL clade</taxon>
        <taxon>Cicereae</taxon>
        <taxon>Cicer</taxon>
    </lineage>
</organism>
<protein>
    <submittedName>
        <fullName evidence="2">Uncharacterized protein LOC101497238</fullName>
    </submittedName>
</protein>
<proteinExistence type="predicted"/>
<dbReference type="GeneID" id="101497238"/>
<dbReference type="PaxDb" id="3827-XP_004488895.1"/>
<reference evidence="2" key="2">
    <citation type="submission" date="2025-08" db="UniProtKB">
        <authorList>
            <consortium name="RefSeq"/>
        </authorList>
    </citation>
    <scope>IDENTIFICATION</scope>
    <source>
        <tissue evidence="2">Etiolated seedlings</tissue>
    </source>
</reference>
<reference evidence="1" key="1">
    <citation type="journal article" date="2013" name="Nat. Biotechnol.">
        <title>Draft genome sequence of chickpea (Cicer arietinum) provides a resource for trait improvement.</title>
        <authorList>
            <person name="Varshney R.K."/>
            <person name="Song C."/>
            <person name="Saxena R.K."/>
            <person name="Azam S."/>
            <person name="Yu S."/>
            <person name="Sharpe A.G."/>
            <person name="Cannon S."/>
            <person name="Baek J."/>
            <person name="Rosen B.D."/>
            <person name="Tar'an B."/>
            <person name="Millan T."/>
            <person name="Zhang X."/>
            <person name="Ramsay L.D."/>
            <person name="Iwata A."/>
            <person name="Wang Y."/>
            <person name="Nelson W."/>
            <person name="Farmer A.D."/>
            <person name="Gaur P.M."/>
            <person name="Soderlund C."/>
            <person name="Penmetsa R.V."/>
            <person name="Xu C."/>
            <person name="Bharti A.K."/>
            <person name="He W."/>
            <person name="Winter P."/>
            <person name="Zhao S."/>
            <person name="Hane J.K."/>
            <person name="Carrasquilla-Garcia N."/>
            <person name="Condie J.A."/>
            <person name="Upadhyaya H.D."/>
            <person name="Luo M.C."/>
            <person name="Thudi M."/>
            <person name="Gowda C.L."/>
            <person name="Singh N.P."/>
            <person name="Lichtenzveig J."/>
            <person name="Gali K.K."/>
            <person name="Rubio J."/>
            <person name="Nadarajan N."/>
            <person name="Dolezel J."/>
            <person name="Bansal K.C."/>
            <person name="Xu X."/>
            <person name="Edwards D."/>
            <person name="Zhang G."/>
            <person name="Kahl G."/>
            <person name="Gil J."/>
            <person name="Singh K.B."/>
            <person name="Datta S.K."/>
            <person name="Jackson S.A."/>
            <person name="Wang J."/>
            <person name="Cook D.R."/>
        </authorList>
    </citation>
    <scope>NUCLEOTIDE SEQUENCE [LARGE SCALE GENOMIC DNA]</scope>
    <source>
        <strain evidence="1">cv. CDC Frontier</strain>
    </source>
</reference>
<dbReference type="PANTHER" id="PTHR38542">
    <property type="entry name" value="OS04G0450500 PROTEIN"/>
    <property type="match status" value="1"/>
</dbReference>
<accession>A0A1S2XG97</accession>
<dbReference type="PANTHER" id="PTHR38542:SF2">
    <property type="entry name" value="REPLICATION FACTOR A C-TERMINAL DOMAIN-CONTAINING PROTEIN"/>
    <property type="match status" value="1"/>
</dbReference>
<dbReference type="KEGG" id="cam:101497238"/>